<keyword evidence="4" id="KW-0503">Monooxygenase</keyword>
<dbReference type="InterPro" id="IPR050172">
    <property type="entry name" value="SsuD_RutA_monooxygenase"/>
</dbReference>
<keyword evidence="7" id="KW-1185">Reference proteome</keyword>
<evidence type="ECO:0000256" key="4">
    <source>
        <dbReference type="ARBA" id="ARBA00023033"/>
    </source>
</evidence>
<evidence type="ECO:0000259" key="5">
    <source>
        <dbReference type="Pfam" id="PF00296"/>
    </source>
</evidence>
<accession>A0A0C2FJT7</accession>
<dbReference type="InterPro" id="IPR011251">
    <property type="entry name" value="Luciferase-like_dom"/>
</dbReference>
<protein>
    <submittedName>
        <fullName evidence="6">MmcJ protein</fullName>
    </submittedName>
</protein>
<evidence type="ECO:0000256" key="2">
    <source>
        <dbReference type="ARBA" id="ARBA00022643"/>
    </source>
</evidence>
<evidence type="ECO:0000256" key="3">
    <source>
        <dbReference type="ARBA" id="ARBA00023002"/>
    </source>
</evidence>
<proteinExistence type="predicted"/>
<dbReference type="OrthoDB" id="9814695at2"/>
<dbReference type="PANTHER" id="PTHR42847">
    <property type="entry name" value="ALKANESULFONATE MONOOXYGENASE"/>
    <property type="match status" value="1"/>
</dbReference>
<name>A0A0C2FJT7_9ACTN</name>
<evidence type="ECO:0000256" key="1">
    <source>
        <dbReference type="ARBA" id="ARBA00022630"/>
    </source>
</evidence>
<dbReference type="Pfam" id="PF00296">
    <property type="entry name" value="Bac_luciferase"/>
    <property type="match status" value="1"/>
</dbReference>
<dbReference type="PANTHER" id="PTHR42847:SF4">
    <property type="entry name" value="ALKANESULFONATE MONOOXYGENASE-RELATED"/>
    <property type="match status" value="1"/>
</dbReference>
<dbReference type="Proteomes" id="UP000031675">
    <property type="component" value="Unassembled WGS sequence"/>
</dbReference>
<comment type="caution">
    <text evidence="6">The sequence shown here is derived from an EMBL/GenBank/DDBJ whole genome shotgun (WGS) entry which is preliminary data.</text>
</comment>
<dbReference type="AlphaFoldDB" id="A0A0C2FJT7"/>
<dbReference type="STRING" id="183763.LP52_06890"/>
<dbReference type="GO" id="GO:0008726">
    <property type="term" value="F:alkanesulfonate monooxygenase activity"/>
    <property type="evidence" value="ECO:0007669"/>
    <property type="project" value="TreeGrafter"/>
</dbReference>
<dbReference type="RefSeq" id="WP_040271712.1">
    <property type="nucleotide sequence ID" value="NZ_JROO01000010.1"/>
</dbReference>
<dbReference type="SUPFAM" id="SSF51679">
    <property type="entry name" value="Bacterial luciferase-like"/>
    <property type="match status" value="1"/>
</dbReference>
<evidence type="ECO:0000313" key="6">
    <source>
        <dbReference type="EMBL" id="KIH99589.1"/>
    </source>
</evidence>
<dbReference type="EMBL" id="JROO01000010">
    <property type="protein sequence ID" value="KIH99589.1"/>
    <property type="molecule type" value="Genomic_DNA"/>
</dbReference>
<dbReference type="Gene3D" id="3.20.20.30">
    <property type="entry name" value="Luciferase-like domain"/>
    <property type="match status" value="1"/>
</dbReference>
<evidence type="ECO:0000313" key="7">
    <source>
        <dbReference type="Proteomes" id="UP000031675"/>
    </source>
</evidence>
<keyword evidence="2" id="KW-0288">FMN</keyword>
<keyword evidence="1" id="KW-0285">Flavoprotein</keyword>
<reference evidence="7" key="1">
    <citation type="journal article" date="2015" name="Chem. Biol.">
        <title>Structure, bioactivity, and resistance mechanism of streptomonomicin, an unusual lasso Peptide from an understudied halophilic actinomycete.</title>
        <authorList>
            <person name="Metelev M."/>
            <person name="Tietz J.I."/>
            <person name="Melby J.O."/>
            <person name="Blair P.M."/>
            <person name="Zhu L."/>
            <person name="Livnat I."/>
            <person name="Severinov K."/>
            <person name="Mitchell D.A."/>
        </authorList>
    </citation>
    <scope>NUCLEOTIDE SEQUENCE [LARGE SCALE GENOMIC DNA]</scope>
    <source>
        <strain evidence="7">YIM 90003</strain>
    </source>
</reference>
<dbReference type="InterPro" id="IPR036661">
    <property type="entry name" value="Luciferase-like_sf"/>
</dbReference>
<sequence>MRIGIGLPNQVRDVHAPVIPAWARRAEEAGFATLGTAGRVAYPGVMDTVALAAAAGATTTIGLLSQVLLATTWPGALLAKEAASIDGVSGGRLTLGIGVGIREDDFVVPGHGPRDRGARMDRDLATYRSMWAGEPVPGSPNPAVPAGGRQVPLLFGAMTPAAYRRMAESSDGYIAGSVPAALASGAFDAARAAWQAAGRVGQPRLVAHNYFALGDPGRGRANIADYYAATAEYQDIVVDNVHTDAGSLRDTVQQFEALGADELILGPGTDDLDEITRLADIVL</sequence>
<organism evidence="6 7">
    <name type="scientific">Streptomonospora alba</name>
    <dbReference type="NCBI Taxonomy" id="183763"/>
    <lineage>
        <taxon>Bacteria</taxon>
        <taxon>Bacillati</taxon>
        <taxon>Actinomycetota</taxon>
        <taxon>Actinomycetes</taxon>
        <taxon>Streptosporangiales</taxon>
        <taxon>Nocardiopsidaceae</taxon>
        <taxon>Streptomonospora</taxon>
    </lineage>
</organism>
<gene>
    <name evidence="6" type="ORF">LP52_06890</name>
</gene>
<keyword evidence="3" id="KW-0560">Oxidoreductase</keyword>
<dbReference type="GO" id="GO:0046306">
    <property type="term" value="P:alkanesulfonate catabolic process"/>
    <property type="evidence" value="ECO:0007669"/>
    <property type="project" value="TreeGrafter"/>
</dbReference>
<feature type="domain" description="Luciferase-like" evidence="5">
    <location>
        <begin position="19"/>
        <end position="236"/>
    </location>
</feature>